<dbReference type="EC" id="6.3.5.-" evidence="11"/>
<evidence type="ECO:0000313" key="14">
    <source>
        <dbReference type="Proteomes" id="UP000525298"/>
    </source>
</evidence>
<dbReference type="InterPro" id="IPR042114">
    <property type="entry name" value="GatB_C_1"/>
</dbReference>
<evidence type="ECO:0000259" key="12">
    <source>
        <dbReference type="SMART" id="SM00845"/>
    </source>
</evidence>
<evidence type="ECO:0000256" key="5">
    <source>
        <dbReference type="ARBA" id="ARBA00022741"/>
    </source>
</evidence>
<comment type="catalytic activity">
    <reaction evidence="10 11">
        <text>L-glutamyl-tRNA(Gln) + L-glutamine + ATP + H2O = L-glutaminyl-tRNA(Gln) + L-glutamate + ADP + phosphate + H(+)</text>
        <dbReference type="Rhea" id="RHEA:17521"/>
        <dbReference type="Rhea" id="RHEA-COMP:9681"/>
        <dbReference type="Rhea" id="RHEA-COMP:9684"/>
        <dbReference type="ChEBI" id="CHEBI:15377"/>
        <dbReference type="ChEBI" id="CHEBI:15378"/>
        <dbReference type="ChEBI" id="CHEBI:29985"/>
        <dbReference type="ChEBI" id="CHEBI:30616"/>
        <dbReference type="ChEBI" id="CHEBI:43474"/>
        <dbReference type="ChEBI" id="CHEBI:58359"/>
        <dbReference type="ChEBI" id="CHEBI:78520"/>
        <dbReference type="ChEBI" id="CHEBI:78521"/>
        <dbReference type="ChEBI" id="CHEBI:456216"/>
    </reaction>
</comment>
<evidence type="ECO:0000256" key="4">
    <source>
        <dbReference type="ARBA" id="ARBA00022598"/>
    </source>
</evidence>
<comment type="caution">
    <text evidence="13">The sequence shown here is derived from an EMBL/GenBank/DDBJ whole genome shotgun (WGS) entry which is preliminary data.</text>
</comment>
<evidence type="ECO:0000256" key="1">
    <source>
        <dbReference type="ARBA" id="ARBA00005306"/>
    </source>
</evidence>
<accession>A0A7W0CCI3</accession>
<dbReference type="InterPro" id="IPR017959">
    <property type="entry name" value="Asn/Gln-tRNA_amidoTrfase_suB/E"/>
</dbReference>
<dbReference type="SUPFAM" id="SSF55931">
    <property type="entry name" value="Glutamine synthetase/guanido kinase"/>
    <property type="match status" value="1"/>
</dbReference>
<reference evidence="13 14" key="1">
    <citation type="submission" date="2020-07" db="EMBL/GenBank/DDBJ databases">
        <title>Genomic Encyclopedia of Type Strains, Phase IV (KMG-IV): sequencing the most valuable type-strain genomes for metagenomic binning, comparative biology and taxonomic classification.</title>
        <authorList>
            <person name="Goeker M."/>
        </authorList>
    </citation>
    <scope>NUCLEOTIDE SEQUENCE [LARGE SCALE GENOMIC DNA]</scope>
    <source>
        <strain evidence="13 14">DSM 17721</strain>
    </source>
</reference>
<keyword evidence="14" id="KW-1185">Reference proteome</keyword>
<evidence type="ECO:0000256" key="3">
    <source>
        <dbReference type="ARBA" id="ARBA00016923"/>
    </source>
</evidence>
<comment type="similarity">
    <text evidence="1 11">Belongs to the GatB/GatE family. GatB subfamily.</text>
</comment>
<evidence type="ECO:0000256" key="7">
    <source>
        <dbReference type="ARBA" id="ARBA00022917"/>
    </source>
</evidence>
<dbReference type="Gene3D" id="1.10.10.410">
    <property type="match status" value="1"/>
</dbReference>
<dbReference type="PANTHER" id="PTHR11659:SF0">
    <property type="entry name" value="GLUTAMYL-TRNA(GLN) AMIDOTRANSFERASE SUBUNIT B, MITOCHONDRIAL"/>
    <property type="match status" value="1"/>
</dbReference>
<dbReference type="PANTHER" id="PTHR11659">
    <property type="entry name" value="GLUTAMYL-TRNA GLN AMIDOTRANSFERASE SUBUNIT B MITOCHONDRIAL AND PROKARYOTIC PET112-RELATED"/>
    <property type="match status" value="1"/>
</dbReference>
<dbReference type="NCBIfam" id="NF004012">
    <property type="entry name" value="PRK05477.1-2"/>
    <property type="match status" value="1"/>
</dbReference>
<organism evidence="13 14">
    <name type="scientific">Desulfosalsimonas propionicica</name>
    <dbReference type="NCBI Taxonomy" id="332175"/>
    <lineage>
        <taxon>Bacteria</taxon>
        <taxon>Pseudomonadati</taxon>
        <taxon>Thermodesulfobacteriota</taxon>
        <taxon>Desulfobacteria</taxon>
        <taxon>Desulfobacterales</taxon>
        <taxon>Desulfosalsimonadaceae</taxon>
        <taxon>Desulfosalsimonas</taxon>
    </lineage>
</organism>
<evidence type="ECO:0000313" key="13">
    <source>
        <dbReference type="EMBL" id="MBA2883137.1"/>
    </source>
</evidence>
<keyword evidence="13" id="KW-0808">Transferase</keyword>
<dbReference type="InterPro" id="IPR006075">
    <property type="entry name" value="Asn/Gln-tRNA_Trfase_suB/E_cat"/>
</dbReference>
<dbReference type="InterPro" id="IPR018027">
    <property type="entry name" value="Asn/Gln_amidotransferase"/>
</dbReference>
<dbReference type="GO" id="GO:0006412">
    <property type="term" value="P:translation"/>
    <property type="evidence" value="ECO:0007669"/>
    <property type="project" value="UniProtKB-UniRule"/>
</dbReference>
<dbReference type="Pfam" id="PF02637">
    <property type="entry name" value="GatB_Yqey"/>
    <property type="match status" value="1"/>
</dbReference>
<keyword evidence="5 11" id="KW-0547">Nucleotide-binding</keyword>
<dbReference type="HAMAP" id="MF_00121">
    <property type="entry name" value="GatB"/>
    <property type="match status" value="1"/>
</dbReference>
<dbReference type="NCBIfam" id="TIGR00133">
    <property type="entry name" value="gatB"/>
    <property type="match status" value="1"/>
</dbReference>
<dbReference type="SUPFAM" id="SSF89095">
    <property type="entry name" value="GatB/YqeY motif"/>
    <property type="match status" value="1"/>
</dbReference>
<name>A0A7W0CCI3_9BACT</name>
<dbReference type="Gene3D" id="1.10.150.380">
    <property type="entry name" value="GatB domain, N-terminal subdomain"/>
    <property type="match status" value="1"/>
</dbReference>
<evidence type="ECO:0000256" key="9">
    <source>
        <dbReference type="ARBA" id="ARBA00047380"/>
    </source>
</evidence>
<evidence type="ECO:0000256" key="8">
    <source>
        <dbReference type="ARBA" id="ARBA00024799"/>
    </source>
</evidence>
<feature type="domain" description="Asn/Gln amidotransferase" evidence="12">
    <location>
        <begin position="328"/>
        <end position="475"/>
    </location>
</feature>
<dbReference type="SMART" id="SM00845">
    <property type="entry name" value="GatB_Yqey"/>
    <property type="match status" value="1"/>
</dbReference>
<keyword evidence="7 11" id="KW-0648">Protein biosynthesis</keyword>
<protein>
    <recommendedName>
        <fullName evidence="3 11">Aspartyl/glutamyl-tRNA(Asn/Gln) amidotransferase subunit B</fullName>
        <shortName evidence="11">Asp/Glu-ADT subunit B</shortName>
        <ecNumber evidence="11">6.3.5.-</ecNumber>
    </recommendedName>
</protein>
<comment type="subunit">
    <text evidence="2 11">Heterotrimer of A, B and C subunits.</text>
</comment>
<dbReference type="EMBL" id="JACDUS010000017">
    <property type="protein sequence ID" value="MBA2883137.1"/>
    <property type="molecule type" value="Genomic_DNA"/>
</dbReference>
<dbReference type="Pfam" id="PF02934">
    <property type="entry name" value="GatB_N"/>
    <property type="match status" value="1"/>
</dbReference>
<keyword evidence="4 11" id="KW-0436">Ligase</keyword>
<dbReference type="InterPro" id="IPR023168">
    <property type="entry name" value="GatB_Yqey_C_2"/>
</dbReference>
<dbReference type="Proteomes" id="UP000525298">
    <property type="component" value="Unassembled WGS sequence"/>
</dbReference>
<dbReference type="GO" id="GO:0050567">
    <property type="term" value="F:glutaminyl-tRNA synthase (glutamine-hydrolyzing) activity"/>
    <property type="evidence" value="ECO:0007669"/>
    <property type="project" value="UniProtKB-UniRule"/>
</dbReference>
<dbReference type="InterPro" id="IPR014746">
    <property type="entry name" value="Gln_synth/guanido_kin_cat_dom"/>
</dbReference>
<proteinExistence type="inferred from homology"/>
<dbReference type="InterPro" id="IPR003789">
    <property type="entry name" value="Asn/Gln_tRNA_amidoTrase-B-like"/>
</dbReference>
<dbReference type="AlphaFoldDB" id="A0A7W0CCI3"/>
<dbReference type="GO" id="GO:0016740">
    <property type="term" value="F:transferase activity"/>
    <property type="evidence" value="ECO:0007669"/>
    <property type="project" value="UniProtKB-KW"/>
</dbReference>
<dbReference type="GO" id="GO:0005524">
    <property type="term" value="F:ATP binding"/>
    <property type="evidence" value="ECO:0007669"/>
    <property type="project" value="UniProtKB-KW"/>
</dbReference>
<dbReference type="GO" id="GO:0070681">
    <property type="term" value="P:glutaminyl-tRNAGln biosynthesis via transamidation"/>
    <property type="evidence" value="ECO:0007669"/>
    <property type="project" value="TreeGrafter"/>
</dbReference>
<sequence>MEFEAIIGLEIHVELNCATKLFCDCPNRPGDEPNANTCPTCLWFPGAVPPRLSRDALEKAALICLGLGGELQPVSAFDQKVYYYPDLPKGYQLSQAHLPLSRGGGIDITDKNGKPKRLRIHHIHMEEDVARLVHEMEGRLPISLVDFNRAGAPLVEIVTEPDFRSPHDAMEFLKALRTQVRYVGSSECSMENGTMRVDANISVRPRGTEQMNTKVEVKNMNSIRHVGDAIAFEVDRQGAAVNAGEAVVLHTRLWDPEKKATVMMRAKFEGPCVPDPKVPAIELTPEYIEALRQRLPEMPAARAERFVAQHGLTSEEAVFLTSDPEVAVYFEALIEQGAAARTAMHWLTTQLMPAARQRGQEPGQTPVTPARLAGLLRMLSKDEINAKAAREVLTHMFDSDESPEAIVSARGFAQVSDSDELDSLIDKVLEEQPDAVAKVRGGQKKALGFLVGQVMQASAGKANPKIVQKLLAKKLGTN</sequence>
<evidence type="ECO:0000256" key="6">
    <source>
        <dbReference type="ARBA" id="ARBA00022840"/>
    </source>
</evidence>
<evidence type="ECO:0000256" key="11">
    <source>
        <dbReference type="HAMAP-Rule" id="MF_00121"/>
    </source>
</evidence>
<dbReference type="PROSITE" id="PS01234">
    <property type="entry name" value="GATB"/>
    <property type="match status" value="1"/>
</dbReference>
<evidence type="ECO:0000256" key="2">
    <source>
        <dbReference type="ARBA" id="ARBA00011123"/>
    </source>
</evidence>
<dbReference type="RefSeq" id="WP_181552751.1">
    <property type="nucleotide sequence ID" value="NZ_JACDUS010000017.1"/>
</dbReference>
<comment type="catalytic activity">
    <reaction evidence="9 11">
        <text>L-aspartyl-tRNA(Asn) + L-glutamine + ATP + H2O = L-asparaginyl-tRNA(Asn) + L-glutamate + ADP + phosphate + 2 H(+)</text>
        <dbReference type="Rhea" id="RHEA:14513"/>
        <dbReference type="Rhea" id="RHEA-COMP:9674"/>
        <dbReference type="Rhea" id="RHEA-COMP:9677"/>
        <dbReference type="ChEBI" id="CHEBI:15377"/>
        <dbReference type="ChEBI" id="CHEBI:15378"/>
        <dbReference type="ChEBI" id="CHEBI:29985"/>
        <dbReference type="ChEBI" id="CHEBI:30616"/>
        <dbReference type="ChEBI" id="CHEBI:43474"/>
        <dbReference type="ChEBI" id="CHEBI:58359"/>
        <dbReference type="ChEBI" id="CHEBI:78515"/>
        <dbReference type="ChEBI" id="CHEBI:78516"/>
        <dbReference type="ChEBI" id="CHEBI:456216"/>
    </reaction>
</comment>
<dbReference type="FunFam" id="1.10.10.410:FF:000001">
    <property type="entry name" value="Aspartyl/glutamyl-tRNA(Asn/Gln) amidotransferase subunit B"/>
    <property type="match status" value="1"/>
</dbReference>
<dbReference type="InterPro" id="IPR017958">
    <property type="entry name" value="Gln-tRNA_amidoTrfase_suB_CS"/>
</dbReference>
<keyword evidence="6 11" id="KW-0067">ATP-binding</keyword>
<gene>
    <name evidence="11" type="primary">gatB</name>
    <name evidence="13" type="ORF">HNR65_003498</name>
</gene>
<dbReference type="NCBIfam" id="NF004014">
    <property type="entry name" value="PRK05477.1-4"/>
    <property type="match status" value="1"/>
</dbReference>
<dbReference type="InterPro" id="IPR004413">
    <property type="entry name" value="GatB"/>
</dbReference>
<comment type="function">
    <text evidence="8 11">Allows the formation of correctly charged Asn-tRNA(Asn) or Gln-tRNA(Gln) through the transamidation of misacylated Asp-tRNA(Asn) or Glu-tRNA(Gln) in organisms which lack either or both of asparaginyl-tRNA or glutaminyl-tRNA synthetases. The reaction takes place in the presence of glutamine and ATP through an activated phospho-Asp-tRNA(Asn) or phospho-Glu-tRNA(Gln).</text>
</comment>
<evidence type="ECO:0000256" key="10">
    <source>
        <dbReference type="ARBA" id="ARBA00047913"/>
    </source>
</evidence>